<organism evidence="13">
    <name type="scientific">Candidatus Hodgkinia cicadicola</name>
    <dbReference type="NCBI Taxonomy" id="573658"/>
    <lineage>
        <taxon>Bacteria</taxon>
        <taxon>Pseudomonadati</taxon>
        <taxon>Pseudomonadota</taxon>
        <taxon>Alphaproteobacteria</taxon>
        <taxon>Hyphomicrobiales</taxon>
        <taxon>Candidatus Hodgkinia</taxon>
    </lineage>
</organism>
<dbReference type="InterPro" id="IPR018165">
    <property type="entry name" value="Ala-tRNA-synth_IIc_core"/>
</dbReference>
<evidence type="ECO:0000256" key="4">
    <source>
        <dbReference type="ARBA" id="ARBA00022555"/>
    </source>
</evidence>
<feature type="domain" description="Alanyl-transfer RNA synthetases family profile" evidence="12">
    <location>
        <begin position="1"/>
        <end position="340"/>
    </location>
</feature>
<dbReference type="SUPFAM" id="SSF55681">
    <property type="entry name" value="Class II aaRS and biotin synthetases"/>
    <property type="match status" value="1"/>
</dbReference>
<keyword evidence="5 13" id="KW-0436">Ligase</keyword>
<dbReference type="PROSITE" id="PS50860">
    <property type="entry name" value="AA_TRNA_LIGASE_II_ALA"/>
    <property type="match status" value="1"/>
</dbReference>
<dbReference type="InterPro" id="IPR002318">
    <property type="entry name" value="Ala-tRNA-lgiase_IIc"/>
</dbReference>
<comment type="similarity">
    <text evidence="1">Belongs to the class-II aminoacyl-tRNA synthetase family.</text>
</comment>
<keyword evidence="7" id="KW-0067">ATP-binding</keyword>
<evidence type="ECO:0000256" key="8">
    <source>
        <dbReference type="ARBA" id="ARBA00022884"/>
    </source>
</evidence>
<keyword evidence="6" id="KW-0547">Nucleotide-binding</keyword>
<evidence type="ECO:0000256" key="6">
    <source>
        <dbReference type="ARBA" id="ARBA00022741"/>
    </source>
</evidence>
<sequence>MKSDKIDLLFNNSGMAPLYSMFYNGAAGVAPLCNIQKCIRLGGRHNDYLNIGLSKRHLSLFEMMGGFSFGNYDKLYAIQLVWEFLARLSLDVSKLVITVHATDLSTIALWKSVVKSECNVLVTYGEQNVWKAGSNGLCGACTEIYYVNGSDLWEVLNVVFITHSRCHNECKKLGLGCVDIGIGLERLLAVLNGSFDVYSTDGIKRISNSVWPGQRLTAVNRILIDHVRCANAIITEGVLPANVGIGYVLRKLIRRCVNELLTARQDLCVLYTLAKLFCSGHAITESGADCANVLNVFFAEIELCLKAIGVGLIKLSRRSSLTVQCYDTFGVSDKLVRVLAPNLPDANYCAAIVYYNKSFVFAKAALKRTNCLILDKTCLAGAVGAQAGDQGVVVGASFGFITNHELVNGGHFHKVLLSVGVINSICDVCVIKNIHLSELSSCYHSISRSLVGTANANFECVKTVFARVNYFNFALDLDCGDASSLKRLLACAFAKQHVLTRSEHWFVKRNNKIVKFVNVSAFGLNFVEECCGTHAGSSVNCKLCYEFKHLSGSKLRIEAHSAASQCADSVNRLTPRAGGALHGIKSVKLEIAAPKQHQYPLAPTGLWLCVLRINNGLNCESCNRTKSRFGIIVSSEQVAMCCSPLVLSSLSNVFNRLIKPPRGGLLCFPSHLNLAYGLIFVKTALFLLSSQFARENE</sequence>
<reference evidence="13" key="1">
    <citation type="journal article" date="2014" name="Cell">
        <title>Sympatric speciation in a bacterial endosymbiont results in two genomes with the functionality of one.</title>
        <authorList>
            <person name="Van Leuven J.T."/>
            <person name="Meister R.C."/>
            <person name="Simon C."/>
            <person name="McCutcheon J.P."/>
        </authorList>
    </citation>
    <scope>NUCLEOTIDE SEQUENCE</scope>
    <source>
        <strain evidence="13">TETAUR1a</strain>
    </source>
</reference>
<dbReference type="EC" id="6.1.1.7" evidence="2"/>
<proteinExistence type="inferred from homology"/>
<keyword evidence="10" id="KW-0030">Aminoacyl-tRNA synthetase</keyword>
<keyword evidence="4" id="KW-0820">tRNA-binding</keyword>
<evidence type="ECO:0000259" key="12">
    <source>
        <dbReference type="PROSITE" id="PS50860"/>
    </source>
</evidence>
<dbReference type="InterPro" id="IPR045864">
    <property type="entry name" value="aa-tRNA-synth_II/BPL/LPL"/>
</dbReference>
<dbReference type="AlphaFoldDB" id="A0A097GZT6"/>
<evidence type="ECO:0000256" key="10">
    <source>
        <dbReference type="ARBA" id="ARBA00023146"/>
    </source>
</evidence>
<evidence type="ECO:0000256" key="9">
    <source>
        <dbReference type="ARBA" id="ARBA00022917"/>
    </source>
</evidence>
<dbReference type="GO" id="GO:0006419">
    <property type="term" value="P:alanyl-tRNA aminoacylation"/>
    <property type="evidence" value="ECO:0007669"/>
    <property type="project" value="InterPro"/>
</dbReference>
<evidence type="ECO:0000256" key="2">
    <source>
        <dbReference type="ARBA" id="ARBA00013168"/>
    </source>
</evidence>
<dbReference type="GO" id="GO:0004813">
    <property type="term" value="F:alanine-tRNA ligase activity"/>
    <property type="evidence" value="ECO:0007669"/>
    <property type="project" value="UniProtKB-EC"/>
</dbReference>
<dbReference type="PRINTS" id="PR00980">
    <property type="entry name" value="TRNASYNTHALA"/>
</dbReference>
<dbReference type="GO" id="GO:0005524">
    <property type="term" value="F:ATP binding"/>
    <property type="evidence" value="ECO:0007669"/>
    <property type="project" value="UniProtKB-KW"/>
</dbReference>
<dbReference type="InterPro" id="IPR018162">
    <property type="entry name" value="Ala-tRNA-ligase_IIc_anticod-bd"/>
</dbReference>
<dbReference type="Gene3D" id="3.30.930.10">
    <property type="entry name" value="Bira Bifunctional Protein, Domain 2"/>
    <property type="match status" value="1"/>
</dbReference>
<evidence type="ECO:0000313" key="13">
    <source>
        <dbReference type="EMBL" id="AIT41423.1"/>
    </source>
</evidence>
<dbReference type="GO" id="GO:0000049">
    <property type="term" value="F:tRNA binding"/>
    <property type="evidence" value="ECO:0007669"/>
    <property type="project" value="UniProtKB-KW"/>
</dbReference>
<name>A0A097GZT6_9HYPH</name>
<evidence type="ECO:0000256" key="3">
    <source>
        <dbReference type="ARBA" id="ARBA00017959"/>
    </source>
</evidence>
<dbReference type="PANTHER" id="PTHR11777:SF9">
    <property type="entry name" value="ALANINE--TRNA LIGASE, CYTOPLASMIC"/>
    <property type="match status" value="1"/>
</dbReference>
<protein>
    <recommendedName>
        <fullName evidence="3">Alanine--tRNA ligase</fullName>
        <ecNumber evidence="2">6.1.1.7</ecNumber>
    </recommendedName>
    <alternativeName>
        <fullName evidence="11">Alanyl-tRNA synthetase</fullName>
    </alternativeName>
</protein>
<keyword evidence="9" id="KW-0648">Protein biosynthesis</keyword>
<dbReference type="InterPro" id="IPR018164">
    <property type="entry name" value="Ala-tRNA-synth_IIc_N"/>
</dbReference>
<dbReference type="EMBL" id="KJ939343">
    <property type="protein sequence ID" value="AIT41423.1"/>
    <property type="molecule type" value="Genomic_DNA"/>
</dbReference>
<dbReference type="Pfam" id="PF01411">
    <property type="entry name" value="tRNA-synt_2c"/>
    <property type="match status" value="1"/>
</dbReference>
<evidence type="ECO:0000256" key="1">
    <source>
        <dbReference type="ARBA" id="ARBA00008226"/>
    </source>
</evidence>
<dbReference type="InterPro" id="IPR050058">
    <property type="entry name" value="Ala-tRNA_ligase"/>
</dbReference>
<keyword evidence="8" id="KW-0694">RNA-binding</keyword>
<gene>
    <name evidence="13" type="primary">alaS</name>
    <name evidence="13" type="ORF">HCTETAUR1_017</name>
</gene>
<dbReference type="SUPFAM" id="SSF101353">
    <property type="entry name" value="Putative anticodon-binding domain of alanyl-tRNA synthetase (AlaRS)"/>
    <property type="match status" value="1"/>
</dbReference>
<evidence type="ECO:0000256" key="11">
    <source>
        <dbReference type="ARBA" id="ARBA00032577"/>
    </source>
</evidence>
<dbReference type="GO" id="GO:0002161">
    <property type="term" value="F:aminoacyl-tRNA deacylase activity"/>
    <property type="evidence" value="ECO:0007669"/>
    <property type="project" value="TreeGrafter"/>
</dbReference>
<evidence type="ECO:0000256" key="5">
    <source>
        <dbReference type="ARBA" id="ARBA00022598"/>
    </source>
</evidence>
<dbReference type="PANTHER" id="PTHR11777">
    <property type="entry name" value="ALANYL-TRNA SYNTHETASE"/>
    <property type="match status" value="1"/>
</dbReference>
<accession>A0A097GZT6</accession>
<evidence type="ECO:0000256" key="7">
    <source>
        <dbReference type="ARBA" id="ARBA00022840"/>
    </source>
</evidence>
<dbReference type="GO" id="GO:0005737">
    <property type="term" value="C:cytoplasm"/>
    <property type="evidence" value="ECO:0007669"/>
    <property type="project" value="InterPro"/>
</dbReference>